<evidence type="ECO:0000256" key="5">
    <source>
        <dbReference type="ARBA" id="ARBA00023002"/>
    </source>
</evidence>
<sequence>MKAARFYGERDIRIDEGVDPGDVGPTDVRIDVEVCGICGTDLHEYERAALTPDTEHPRTGASRPIVVGHEFSGRVSEVGDDVTRLAVGDPVTVHPNIPCHDCVYCADGRYNRCDDSLAIGLETGTGGFAESAVVPARQVHVLPESVDPWEGALVEPLAVGLHAVRRSGMRAGDTVAVFGCGPIGLTALRAADAGGAKRIFASEPNEHRREIARRLGADVAIDPLEEDAVERIADATDDGVDAAFEFAGVEPSIDAAIRSTRRGGAVTVGSLSDGTVALDLDEIVLNERELRGTFCYGFPPRSFRSEFDAIVRSLADGEIDTDAFATKRIPLENVVEDGFEELTAPDTEHVKILVEP</sequence>
<feature type="domain" description="Alcohol dehydrogenase-like C-terminal" evidence="7">
    <location>
        <begin position="182"/>
        <end position="306"/>
    </location>
</feature>
<dbReference type="AlphaFoldDB" id="A0A8J8GPP7"/>
<dbReference type="CDD" id="cd08233">
    <property type="entry name" value="butanediol_DH_like"/>
    <property type="match status" value="1"/>
</dbReference>
<feature type="domain" description="Alcohol dehydrogenase-like N-terminal" evidence="8">
    <location>
        <begin position="24"/>
        <end position="144"/>
    </location>
</feature>
<dbReference type="SUPFAM" id="SSF50129">
    <property type="entry name" value="GroES-like"/>
    <property type="match status" value="1"/>
</dbReference>
<gene>
    <name evidence="9" type="ORF">HT576_22180</name>
</gene>
<dbReference type="InterPro" id="IPR011032">
    <property type="entry name" value="GroES-like_sf"/>
</dbReference>
<dbReference type="PROSITE" id="PS00059">
    <property type="entry name" value="ADH_ZINC"/>
    <property type="match status" value="1"/>
</dbReference>
<dbReference type="InterPro" id="IPR002328">
    <property type="entry name" value="ADH_Zn_CS"/>
</dbReference>
<dbReference type="Gene3D" id="3.90.180.10">
    <property type="entry name" value="Medium-chain alcohol dehydrogenases, catalytic domain"/>
    <property type="match status" value="1"/>
</dbReference>
<dbReference type="GO" id="GO:0034079">
    <property type="term" value="P:butanediol biosynthetic process"/>
    <property type="evidence" value="ECO:0007669"/>
    <property type="project" value="TreeGrafter"/>
</dbReference>
<evidence type="ECO:0000259" key="8">
    <source>
        <dbReference type="Pfam" id="PF08240"/>
    </source>
</evidence>
<dbReference type="Gene3D" id="3.40.50.720">
    <property type="entry name" value="NAD(P)-binding Rossmann-like Domain"/>
    <property type="match status" value="1"/>
</dbReference>
<dbReference type="PANTHER" id="PTHR43161">
    <property type="entry name" value="SORBITOL DEHYDROGENASE"/>
    <property type="match status" value="1"/>
</dbReference>
<dbReference type="OrthoDB" id="73567at2157"/>
<proteinExistence type="inferred from homology"/>
<evidence type="ECO:0000256" key="3">
    <source>
        <dbReference type="ARBA" id="ARBA00022723"/>
    </source>
</evidence>
<dbReference type="RefSeq" id="WP_174703346.1">
    <property type="nucleotide sequence ID" value="NZ_JABURA010000003.1"/>
</dbReference>
<dbReference type="InterPro" id="IPR013154">
    <property type="entry name" value="ADH-like_N"/>
</dbReference>
<dbReference type="GO" id="GO:0030554">
    <property type="term" value="F:adenyl nucleotide binding"/>
    <property type="evidence" value="ECO:0007669"/>
    <property type="project" value="UniProtKB-ARBA"/>
</dbReference>
<evidence type="ECO:0000256" key="4">
    <source>
        <dbReference type="ARBA" id="ARBA00022833"/>
    </source>
</evidence>
<evidence type="ECO:0000259" key="7">
    <source>
        <dbReference type="Pfam" id="PF00107"/>
    </source>
</evidence>
<evidence type="ECO:0000313" key="9">
    <source>
        <dbReference type="EMBL" id="NUB93691.1"/>
    </source>
</evidence>
<keyword evidence="4 6" id="KW-0862">Zinc</keyword>
<evidence type="ECO:0000256" key="6">
    <source>
        <dbReference type="RuleBase" id="RU361277"/>
    </source>
</evidence>
<dbReference type="PANTHER" id="PTHR43161:SF23">
    <property type="entry name" value="(R,R)-BUTANEDIOL DEHYDROGENASE-RELATED"/>
    <property type="match status" value="1"/>
</dbReference>
<keyword evidence="5" id="KW-0560">Oxidoreductase</keyword>
<accession>A0A8J8GPP7</accession>
<protein>
    <submittedName>
        <fullName evidence="9">2,3-butanediol dehydrogenase</fullName>
    </submittedName>
</protein>
<dbReference type="InterPro" id="IPR013149">
    <property type="entry name" value="ADH-like_C"/>
</dbReference>
<dbReference type="SUPFAM" id="SSF51735">
    <property type="entry name" value="NAD(P)-binding Rossmann-fold domains"/>
    <property type="match status" value="1"/>
</dbReference>
<dbReference type="Pfam" id="PF08240">
    <property type="entry name" value="ADH_N"/>
    <property type="match status" value="1"/>
</dbReference>
<dbReference type="GO" id="GO:0005737">
    <property type="term" value="C:cytoplasm"/>
    <property type="evidence" value="ECO:0007669"/>
    <property type="project" value="TreeGrafter"/>
</dbReference>
<dbReference type="InterPro" id="IPR036291">
    <property type="entry name" value="NAD(P)-bd_dom_sf"/>
</dbReference>
<dbReference type="GO" id="GO:0043168">
    <property type="term" value="F:anion binding"/>
    <property type="evidence" value="ECO:0007669"/>
    <property type="project" value="UniProtKB-ARBA"/>
</dbReference>
<comment type="similarity">
    <text evidence="2 6">Belongs to the zinc-containing alcohol dehydrogenase family.</text>
</comment>
<reference evidence="9" key="1">
    <citation type="submission" date="2020-06" db="EMBL/GenBank/DDBJ databases">
        <title>Haloterrigena sp. nov., an extremely halophilic archaeon isolated from a saline sediment.</title>
        <authorList>
            <person name="Liu B.-B."/>
        </authorList>
    </citation>
    <scope>NUCLEOTIDE SEQUENCE</scope>
    <source>
        <strain evidence="9">SYSU A121-1</strain>
    </source>
</reference>
<keyword evidence="3 6" id="KW-0479">Metal-binding</keyword>
<evidence type="ECO:0000256" key="2">
    <source>
        <dbReference type="ARBA" id="ARBA00008072"/>
    </source>
</evidence>
<comment type="cofactor">
    <cofactor evidence="1 6">
        <name>Zn(2+)</name>
        <dbReference type="ChEBI" id="CHEBI:29105"/>
    </cofactor>
</comment>
<organism evidence="9 10">
    <name type="scientific">Haloterrigena gelatinilytica</name>
    <dbReference type="NCBI Taxonomy" id="2741724"/>
    <lineage>
        <taxon>Archaea</taxon>
        <taxon>Methanobacteriati</taxon>
        <taxon>Methanobacteriota</taxon>
        <taxon>Stenosarchaea group</taxon>
        <taxon>Halobacteria</taxon>
        <taxon>Halobacteriales</taxon>
        <taxon>Natrialbaceae</taxon>
        <taxon>Haloterrigena</taxon>
    </lineage>
</organism>
<name>A0A8J8GPP7_9EURY</name>
<dbReference type="EMBL" id="JABURA010000003">
    <property type="protein sequence ID" value="NUB93691.1"/>
    <property type="molecule type" value="Genomic_DNA"/>
</dbReference>
<dbReference type="Proteomes" id="UP000728647">
    <property type="component" value="Unassembled WGS sequence"/>
</dbReference>
<evidence type="ECO:0000256" key="1">
    <source>
        <dbReference type="ARBA" id="ARBA00001947"/>
    </source>
</evidence>
<dbReference type="GO" id="GO:0000721">
    <property type="term" value="F:(R,R)-butanediol dehydrogenase activity"/>
    <property type="evidence" value="ECO:0007669"/>
    <property type="project" value="TreeGrafter"/>
</dbReference>
<dbReference type="GO" id="GO:0008270">
    <property type="term" value="F:zinc ion binding"/>
    <property type="evidence" value="ECO:0007669"/>
    <property type="project" value="InterPro"/>
</dbReference>
<evidence type="ECO:0000313" key="10">
    <source>
        <dbReference type="Proteomes" id="UP000728647"/>
    </source>
</evidence>
<dbReference type="Pfam" id="PF00107">
    <property type="entry name" value="ADH_zinc_N"/>
    <property type="match status" value="1"/>
</dbReference>
<comment type="caution">
    <text evidence="9">The sequence shown here is derived from an EMBL/GenBank/DDBJ whole genome shotgun (WGS) entry which is preliminary data.</text>
</comment>